<proteinExistence type="predicted"/>
<protein>
    <recommendedName>
        <fullName evidence="3">Knr4/Smi1-like domain-containing protein</fullName>
    </recommendedName>
</protein>
<dbReference type="Proteomes" id="UP000053372">
    <property type="component" value="Unassembled WGS sequence"/>
</dbReference>
<dbReference type="EMBL" id="LMTZ01000155">
    <property type="protein sequence ID" value="KST62470.1"/>
    <property type="molecule type" value="Genomic_DNA"/>
</dbReference>
<reference evidence="1 2" key="1">
    <citation type="journal article" date="2015" name="Genome Announc.">
        <title>Draft Genome of the Euendolithic (true boring) Cyanobacterium Mastigocoleus testarum strain BC008.</title>
        <authorList>
            <person name="Guida B.S."/>
            <person name="Garcia-Pichel F."/>
        </authorList>
    </citation>
    <scope>NUCLEOTIDE SEQUENCE [LARGE SCALE GENOMIC DNA]</scope>
    <source>
        <strain evidence="1 2">BC008</strain>
    </source>
</reference>
<dbReference type="RefSeq" id="WP_058184682.1">
    <property type="nucleotide sequence ID" value="NZ_LMTZ01000155.1"/>
</dbReference>
<dbReference type="OrthoDB" id="458118at2"/>
<gene>
    <name evidence="1" type="ORF">BC008_09890</name>
</gene>
<evidence type="ECO:0008006" key="3">
    <source>
        <dbReference type="Google" id="ProtNLM"/>
    </source>
</evidence>
<name>A0A0V7ZDY6_9CYAN</name>
<dbReference type="AlphaFoldDB" id="A0A0V7ZDY6"/>
<evidence type="ECO:0000313" key="2">
    <source>
        <dbReference type="Proteomes" id="UP000053372"/>
    </source>
</evidence>
<comment type="caution">
    <text evidence="1">The sequence shown here is derived from an EMBL/GenBank/DDBJ whole genome shotgun (WGS) entry which is preliminary data.</text>
</comment>
<evidence type="ECO:0000313" key="1">
    <source>
        <dbReference type="EMBL" id="KST62470.1"/>
    </source>
</evidence>
<sequence length="101" mass="11939">MELFSISDEEYFNYEEYADSYRNEYLPTTLVIGGEEEKGLILLNPQIIFDDGEWEAWEFATWYPGAVRYSSFLEIMMDGYDRILDSDLPKIRDISLKNLET</sequence>
<keyword evidence="2" id="KW-1185">Reference proteome</keyword>
<accession>A0A0V7ZDY6</accession>
<organism evidence="1 2">
    <name type="scientific">Mastigocoleus testarum BC008</name>
    <dbReference type="NCBI Taxonomy" id="371196"/>
    <lineage>
        <taxon>Bacteria</taxon>
        <taxon>Bacillati</taxon>
        <taxon>Cyanobacteriota</taxon>
        <taxon>Cyanophyceae</taxon>
        <taxon>Nostocales</taxon>
        <taxon>Hapalosiphonaceae</taxon>
        <taxon>Mastigocoleus</taxon>
    </lineage>
</organism>